<dbReference type="GO" id="GO:0005737">
    <property type="term" value="C:cytoplasm"/>
    <property type="evidence" value="ECO:0007669"/>
    <property type="project" value="TreeGrafter"/>
</dbReference>
<evidence type="ECO:0000256" key="1">
    <source>
        <dbReference type="ARBA" id="ARBA00022737"/>
    </source>
</evidence>
<dbReference type="Pfam" id="PF00004">
    <property type="entry name" value="AAA"/>
    <property type="match status" value="1"/>
</dbReference>
<dbReference type="PRINTS" id="PR00300">
    <property type="entry name" value="CLPPROTEASEA"/>
</dbReference>
<dbReference type="InterPro" id="IPR019489">
    <property type="entry name" value="Clp_ATPase_C"/>
</dbReference>
<dbReference type="GO" id="GO:0034605">
    <property type="term" value="P:cellular response to heat"/>
    <property type="evidence" value="ECO:0007669"/>
    <property type="project" value="TreeGrafter"/>
</dbReference>
<feature type="region of interest" description="Disordered" evidence="5">
    <location>
        <begin position="551"/>
        <end position="571"/>
    </location>
</feature>
<dbReference type="InterPro" id="IPR003593">
    <property type="entry name" value="AAA+_ATPase"/>
</dbReference>
<dbReference type="InterPro" id="IPR050130">
    <property type="entry name" value="ClpA_ClpB"/>
</dbReference>
<evidence type="ECO:0008006" key="10">
    <source>
        <dbReference type="Google" id="ProtNLM"/>
    </source>
</evidence>
<name>A0A2H0U724_9BACT</name>
<comment type="caution">
    <text evidence="8">The sequence shown here is derived from an EMBL/GenBank/DDBJ whole genome shotgun (WGS) entry which is preliminary data.</text>
</comment>
<keyword evidence="3" id="KW-0067">ATP-binding</keyword>
<feature type="domain" description="AAA+ ATPase" evidence="6">
    <location>
        <begin position="40"/>
        <end position="175"/>
    </location>
</feature>
<dbReference type="SMART" id="SM00382">
    <property type="entry name" value="AAA"/>
    <property type="match status" value="2"/>
</dbReference>
<accession>A0A2H0U724</accession>
<keyword evidence="2" id="KW-0547">Nucleotide-binding</keyword>
<dbReference type="Gene3D" id="3.40.50.300">
    <property type="entry name" value="P-loop containing nucleotide triphosphate hydrolases"/>
    <property type="match status" value="2"/>
</dbReference>
<feature type="domain" description="Clp ATPase C-terminal" evidence="7">
    <location>
        <begin position="481"/>
        <end position="571"/>
    </location>
</feature>
<evidence type="ECO:0000256" key="4">
    <source>
        <dbReference type="ARBA" id="ARBA00023186"/>
    </source>
</evidence>
<reference evidence="9" key="1">
    <citation type="submission" date="2017-09" db="EMBL/GenBank/DDBJ databases">
        <title>Depth-based differentiation of microbial function through sediment-hosted aquifers and enrichment of novel symbionts in the deep terrestrial subsurface.</title>
        <authorList>
            <person name="Probst A.J."/>
            <person name="Ladd B."/>
            <person name="Jarett J.K."/>
            <person name="Geller-Mcgrath D.E."/>
            <person name="Sieber C.M.K."/>
            <person name="Emerson J.B."/>
            <person name="Anantharaman K."/>
            <person name="Thomas B.C."/>
            <person name="Malmstrom R."/>
            <person name="Stieglmeier M."/>
            <person name="Klingl A."/>
            <person name="Woyke T."/>
            <person name="Ryan C.M."/>
            <person name="Banfield J.F."/>
        </authorList>
    </citation>
    <scope>NUCLEOTIDE SEQUENCE [LARGE SCALE GENOMIC DNA]</scope>
</reference>
<dbReference type="InterPro" id="IPR003959">
    <property type="entry name" value="ATPase_AAA_core"/>
</dbReference>
<gene>
    <name evidence="8" type="ORF">COU20_04040</name>
</gene>
<evidence type="ECO:0000313" key="9">
    <source>
        <dbReference type="Proteomes" id="UP000231379"/>
    </source>
</evidence>
<protein>
    <recommendedName>
        <fullName evidence="10">AAA+ ATPase domain-containing protein</fullName>
    </recommendedName>
</protein>
<dbReference type="InterPro" id="IPR027417">
    <property type="entry name" value="P-loop_NTPase"/>
</dbReference>
<feature type="domain" description="AAA+ ATPase" evidence="6">
    <location>
        <begin position="308"/>
        <end position="482"/>
    </location>
</feature>
<dbReference type="Pfam" id="PF17871">
    <property type="entry name" value="AAA_lid_9"/>
    <property type="match status" value="1"/>
</dbReference>
<dbReference type="GO" id="GO:0005524">
    <property type="term" value="F:ATP binding"/>
    <property type="evidence" value="ECO:0007669"/>
    <property type="project" value="UniProtKB-KW"/>
</dbReference>
<dbReference type="EMBL" id="PFBM01000023">
    <property type="protein sequence ID" value="PIR82140.1"/>
    <property type="molecule type" value="Genomic_DNA"/>
</dbReference>
<dbReference type="AlphaFoldDB" id="A0A2H0U724"/>
<dbReference type="GO" id="GO:0016887">
    <property type="term" value="F:ATP hydrolysis activity"/>
    <property type="evidence" value="ECO:0007669"/>
    <property type="project" value="InterPro"/>
</dbReference>
<dbReference type="Gene3D" id="1.10.8.60">
    <property type="match status" value="2"/>
</dbReference>
<dbReference type="Proteomes" id="UP000231379">
    <property type="component" value="Unassembled WGS sequence"/>
</dbReference>
<dbReference type="CDD" id="cd00009">
    <property type="entry name" value="AAA"/>
    <property type="match status" value="1"/>
</dbReference>
<organism evidence="8 9">
    <name type="scientific">Candidatus Kaiserbacteria bacterium CG10_big_fil_rev_8_21_14_0_10_59_10</name>
    <dbReference type="NCBI Taxonomy" id="1974612"/>
    <lineage>
        <taxon>Bacteria</taxon>
        <taxon>Candidatus Kaiseribacteriota</taxon>
    </lineage>
</organism>
<keyword evidence="4" id="KW-0143">Chaperone</keyword>
<dbReference type="PANTHER" id="PTHR11638:SF18">
    <property type="entry name" value="HEAT SHOCK PROTEIN 104"/>
    <property type="match status" value="1"/>
</dbReference>
<dbReference type="SUPFAM" id="SSF52540">
    <property type="entry name" value="P-loop containing nucleoside triphosphate hydrolases"/>
    <property type="match status" value="2"/>
</dbReference>
<sequence>MNNKIIYHDLREEGLRKRLPAIIGREEETDRLNRLVGRRVHNNALIVGPSGIGKTALIWGWARRICTQERYKRYAFLQLDAGHVYELENDARLEEHWAEALRHVPACVLFIDDIGRELYRNVPLAHRLFRLYRKLLTRPDVHVVLALQPHEHTWLESEYPAFARAFETVILKDQTAFEYQRILLKKIPALSAMHRVIVPDSALREIVAMVKRFPTLGQLPRAGIHLLDESISLCIAQERKIITTDQIAQVVEAKTGVPRTLLTGRELRSVRHLQANLSARVVDQEHAIAQIAKTLQRAKLGIRNPRRPLGSFLLLGPSGVGKTETAKCVAESMFGRRESFKHIDMSEFQQEHTVQRLIGAPPGYIGYEEGGALTNALRQDPHSLILLDEIEKAHPKVFDIFLQILDEGRLTSGKSETVDARNSIFMATSNAALPEIVSACANGEDVASESFLRERMLPILARSFRLEFLNRFDHILVFKPLTVSGLMRIAHLEIRKTEQRLAKHSVRFAIEPDALESQVRRLEDPRFGARPIKRFIEETCETLLAESLLTGNAEQGPRSQRPVAAGSAPAV</sequence>
<evidence type="ECO:0000259" key="7">
    <source>
        <dbReference type="SMART" id="SM01086"/>
    </source>
</evidence>
<dbReference type="SMART" id="SM01086">
    <property type="entry name" value="ClpB_D2-small"/>
    <property type="match status" value="1"/>
</dbReference>
<dbReference type="Pfam" id="PF07724">
    <property type="entry name" value="AAA_2"/>
    <property type="match status" value="1"/>
</dbReference>
<evidence type="ECO:0000256" key="3">
    <source>
        <dbReference type="ARBA" id="ARBA00022840"/>
    </source>
</evidence>
<evidence type="ECO:0000256" key="5">
    <source>
        <dbReference type="SAM" id="MobiDB-lite"/>
    </source>
</evidence>
<dbReference type="PANTHER" id="PTHR11638">
    <property type="entry name" value="ATP-DEPENDENT CLP PROTEASE"/>
    <property type="match status" value="1"/>
</dbReference>
<evidence type="ECO:0000256" key="2">
    <source>
        <dbReference type="ARBA" id="ARBA00022741"/>
    </source>
</evidence>
<dbReference type="InterPro" id="IPR001270">
    <property type="entry name" value="ClpA/B"/>
</dbReference>
<evidence type="ECO:0000259" key="6">
    <source>
        <dbReference type="SMART" id="SM00382"/>
    </source>
</evidence>
<proteinExistence type="predicted"/>
<dbReference type="Pfam" id="PF10431">
    <property type="entry name" value="ClpB_D2-small"/>
    <property type="match status" value="1"/>
</dbReference>
<dbReference type="CDD" id="cd19499">
    <property type="entry name" value="RecA-like_ClpB_Hsp104-like"/>
    <property type="match status" value="1"/>
</dbReference>
<evidence type="ECO:0000313" key="8">
    <source>
        <dbReference type="EMBL" id="PIR82140.1"/>
    </source>
</evidence>
<keyword evidence="1" id="KW-0677">Repeat</keyword>
<dbReference type="InterPro" id="IPR041546">
    <property type="entry name" value="ClpA/ClpB_AAA_lid"/>
</dbReference>